<dbReference type="AlphaFoldDB" id="X1SA04"/>
<dbReference type="InterPro" id="IPR001258">
    <property type="entry name" value="NHL_repeat"/>
</dbReference>
<dbReference type="SUPFAM" id="SSF101898">
    <property type="entry name" value="NHL repeat"/>
    <property type="match status" value="1"/>
</dbReference>
<accession>X1SA04</accession>
<evidence type="ECO:0008006" key="3">
    <source>
        <dbReference type="Google" id="ProtNLM"/>
    </source>
</evidence>
<protein>
    <recommendedName>
        <fullName evidence="3">SMP-30/Gluconolactonase/LRE-like region domain-containing protein</fullName>
    </recommendedName>
</protein>
<evidence type="ECO:0000256" key="1">
    <source>
        <dbReference type="ARBA" id="ARBA00022737"/>
    </source>
</evidence>
<gene>
    <name evidence="2" type="ORF">S12H4_25622</name>
</gene>
<dbReference type="PROSITE" id="PS51125">
    <property type="entry name" value="NHL"/>
    <property type="match status" value="1"/>
</dbReference>
<sequence>MLPGNVRVTFIVDEGWHRVVYTKENQDDWIKAWGEYGSGDTGMKGPLGCTVDRDLNLYVADCGNQRIVKLHFYPSSDELRYRDAFLLDNQGVPWDVTYWDSSIYVTDCKNHRILKYSTSGELLST</sequence>
<dbReference type="InterPro" id="IPR011042">
    <property type="entry name" value="6-blade_b-propeller_TolB-like"/>
</dbReference>
<keyword evidence="1" id="KW-0677">Repeat</keyword>
<reference evidence="2" key="1">
    <citation type="journal article" date="2014" name="Front. Microbiol.">
        <title>High frequency of phylogenetically diverse reductive dehalogenase-homologous genes in deep subseafloor sedimentary metagenomes.</title>
        <authorList>
            <person name="Kawai M."/>
            <person name="Futagami T."/>
            <person name="Toyoda A."/>
            <person name="Takaki Y."/>
            <person name="Nishi S."/>
            <person name="Hori S."/>
            <person name="Arai W."/>
            <person name="Tsubouchi T."/>
            <person name="Morono Y."/>
            <person name="Uchiyama I."/>
            <person name="Ito T."/>
            <person name="Fujiyama A."/>
            <person name="Inagaki F."/>
            <person name="Takami H."/>
        </authorList>
    </citation>
    <scope>NUCLEOTIDE SEQUENCE</scope>
    <source>
        <strain evidence="2">Expedition CK06-06</strain>
    </source>
</reference>
<dbReference type="EMBL" id="BARW01014456">
    <property type="protein sequence ID" value="GAI75941.1"/>
    <property type="molecule type" value="Genomic_DNA"/>
</dbReference>
<dbReference type="Gene3D" id="2.120.10.30">
    <property type="entry name" value="TolB, C-terminal domain"/>
    <property type="match status" value="1"/>
</dbReference>
<dbReference type="Pfam" id="PF01436">
    <property type="entry name" value="NHL"/>
    <property type="match status" value="2"/>
</dbReference>
<comment type="caution">
    <text evidence="2">The sequence shown here is derived from an EMBL/GenBank/DDBJ whole genome shotgun (WGS) entry which is preliminary data.</text>
</comment>
<evidence type="ECO:0000313" key="2">
    <source>
        <dbReference type="EMBL" id="GAI75941.1"/>
    </source>
</evidence>
<organism evidence="2">
    <name type="scientific">marine sediment metagenome</name>
    <dbReference type="NCBI Taxonomy" id="412755"/>
    <lineage>
        <taxon>unclassified sequences</taxon>
        <taxon>metagenomes</taxon>
        <taxon>ecological metagenomes</taxon>
    </lineage>
</organism>
<feature type="non-terminal residue" evidence="2">
    <location>
        <position position="125"/>
    </location>
</feature>
<name>X1SA04_9ZZZZ</name>
<proteinExistence type="predicted"/>